<feature type="domain" description="Integral membrane bound transporter" evidence="6">
    <location>
        <begin position="552"/>
        <end position="677"/>
    </location>
</feature>
<dbReference type="OrthoDB" id="68611at2759"/>
<proteinExistence type="predicted"/>
<dbReference type="EMBL" id="KV417484">
    <property type="protein sequence ID" value="KZP32958.1"/>
    <property type="molecule type" value="Genomic_DNA"/>
</dbReference>
<organism evidence="7 8">
    <name type="scientific">Athelia psychrophila</name>
    <dbReference type="NCBI Taxonomy" id="1759441"/>
    <lineage>
        <taxon>Eukaryota</taxon>
        <taxon>Fungi</taxon>
        <taxon>Dikarya</taxon>
        <taxon>Basidiomycota</taxon>
        <taxon>Agaricomycotina</taxon>
        <taxon>Agaricomycetes</taxon>
        <taxon>Agaricomycetidae</taxon>
        <taxon>Atheliales</taxon>
        <taxon>Atheliaceae</taxon>
        <taxon>Athelia</taxon>
    </lineage>
</organism>
<sequence length="945" mass="104993">MPRPNFSTLHHLASRRAIARVLSTFLCATIIVTRPFSVLGGSSAFLVLTVKELVFSVQGNLSCQIEDTLLNCTGALLGIAVSSLARYLASLSPRSLDQRIICAVSLVAISFFAGWAKSRLPRLQLSTRICCFSAIWILTSDPERTDNILSVAGNFLWIALTAACICLFSSMLILRWSSTHFAEEATTALAHLEQCLLMSLDNVCSGASNTSQERQSLQESLLKESVALNVIYSQTNFELRVGRVGVKSIQPLIGIVENVRRELSWGLAFPRSSFMESNMQDSTVDALRAPALELGHAISASMKATQKIIAEVYHRTKWTKSSLLAEKDAVRVAQDHLISASQKARSDLRQIADDYMQHRAPSNTDESSPAFLNMCLFIISLLQMAQEVKHALHIAHNVACLYESSNHRLWHPRFSLAWLGVAPHAFILDERDGTAAADIPDVDTSLSAEEVRQGIDEQYGVVNIPDNDPILSIPISEHIPRIGRTSSLPRALRMIPNIWRDRRILQIRLCASKIIRAIQHSSHLRHALKNAFGVTLLGLPAFLPTGSAGRELFLNGHGQWALLSYVWVLETNTGATWRVGYLRLSGTVIGMIYAYITWLICHVNPYGLVAMITLADIPISWLIINTSIPSLGVVCNITLPPIVFSQYLTPSQERPIIELALIRGLTISLGIIAALIMNSLVFPRHCRVLFLNHTSRTLGLLSQLYLTLGRDMFDNPNQAFTPHDRRKTLKLEVHIRNALDSLSRLIIVMNDELSLVPKPMRRYGRVVEKLQKLLDLMTGLRKVRENIPRKETVSAVFQQRRELISCVCVSLFACEHVFKARQPLPQFLPSSRQALSQLERHVKEQIGQRRQAGGGAQMGLPLVYAFAESEVLNDVVDTLEELLDLSRQLFGTSSWLTTQPPLAEVNGAIESARSSRDGWCSSLQWEESASSRPFATISIPPATTP</sequence>
<evidence type="ECO:0000256" key="3">
    <source>
        <dbReference type="ARBA" id="ARBA00022989"/>
    </source>
</evidence>
<keyword evidence="8" id="KW-1185">Reference proteome</keyword>
<evidence type="ECO:0000256" key="5">
    <source>
        <dbReference type="SAM" id="Phobius"/>
    </source>
</evidence>
<dbReference type="Proteomes" id="UP000076532">
    <property type="component" value="Unassembled WGS sequence"/>
</dbReference>
<gene>
    <name evidence="7" type="ORF">FIBSPDRAFT_916293</name>
</gene>
<keyword evidence="2 5" id="KW-0812">Transmembrane</keyword>
<evidence type="ECO:0000256" key="2">
    <source>
        <dbReference type="ARBA" id="ARBA00022692"/>
    </source>
</evidence>
<comment type="subcellular location">
    <subcellularLocation>
        <location evidence="1">Membrane</location>
        <topology evidence="1">Multi-pass membrane protein</topology>
    </subcellularLocation>
</comment>
<reference evidence="7 8" key="1">
    <citation type="journal article" date="2016" name="Mol. Biol. Evol.">
        <title>Comparative Genomics of Early-Diverging Mushroom-Forming Fungi Provides Insights into the Origins of Lignocellulose Decay Capabilities.</title>
        <authorList>
            <person name="Nagy L.G."/>
            <person name="Riley R."/>
            <person name="Tritt A."/>
            <person name="Adam C."/>
            <person name="Daum C."/>
            <person name="Floudas D."/>
            <person name="Sun H."/>
            <person name="Yadav J.S."/>
            <person name="Pangilinan J."/>
            <person name="Larsson K.H."/>
            <person name="Matsuura K."/>
            <person name="Barry K."/>
            <person name="Labutti K."/>
            <person name="Kuo R."/>
            <person name="Ohm R.A."/>
            <person name="Bhattacharya S.S."/>
            <person name="Shirouzu T."/>
            <person name="Yoshinaga Y."/>
            <person name="Martin F.M."/>
            <person name="Grigoriev I.V."/>
            <person name="Hibbett D.S."/>
        </authorList>
    </citation>
    <scope>NUCLEOTIDE SEQUENCE [LARGE SCALE GENOMIC DNA]</scope>
    <source>
        <strain evidence="7 8">CBS 109695</strain>
    </source>
</reference>
<dbReference type="PANTHER" id="PTHR47804:SF3">
    <property type="entry name" value="PROTEIN BRE4"/>
    <property type="match status" value="1"/>
</dbReference>
<dbReference type="PANTHER" id="PTHR47804">
    <property type="entry name" value="60S RIBOSOMAL PROTEIN L19"/>
    <property type="match status" value="1"/>
</dbReference>
<keyword evidence="4 5" id="KW-0472">Membrane</keyword>
<feature type="transmembrane region" description="Helical" evidence="5">
    <location>
        <begin position="660"/>
        <end position="682"/>
    </location>
</feature>
<evidence type="ECO:0000259" key="6">
    <source>
        <dbReference type="Pfam" id="PF13515"/>
    </source>
</evidence>
<evidence type="ECO:0000256" key="4">
    <source>
        <dbReference type="ARBA" id="ARBA00023136"/>
    </source>
</evidence>
<feature type="transmembrane region" description="Helical" evidence="5">
    <location>
        <begin position="581"/>
        <end position="600"/>
    </location>
</feature>
<name>A0A166VQE0_9AGAM</name>
<accession>A0A166VQE0</accession>
<dbReference type="GO" id="GO:0016020">
    <property type="term" value="C:membrane"/>
    <property type="evidence" value="ECO:0007669"/>
    <property type="project" value="UniProtKB-SubCell"/>
</dbReference>
<dbReference type="Pfam" id="PF13515">
    <property type="entry name" value="FUSC_2"/>
    <property type="match status" value="1"/>
</dbReference>
<dbReference type="InterPro" id="IPR052430">
    <property type="entry name" value="IVT-Associated"/>
</dbReference>
<evidence type="ECO:0000256" key="1">
    <source>
        <dbReference type="ARBA" id="ARBA00004141"/>
    </source>
</evidence>
<evidence type="ECO:0000313" key="7">
    <source>
        <dbReference type="EMBL" id="KZP32958.1"/>
    </source>
</evidence>
<feature type="transmembrane region" description="Helical" evidence="5">
    <location>
        <begin position="155"/>
        <end position="174"/>
    </location>
</feature>
<protein>
    <recommendedName>
        <fullName evidence="6">Integral membrane bound transporter domain-containing protein</fullName>
    </recommendedName>
</protein>
<dbReference type="AlphaFoldDB" id="A0A166VQE0"/>
<evidence type="ECO:0000313" key="8">
    <source>
        <dbReference type="Proteomes" id="UP000076532"/>
    </source>
</evidence>
<keyword evidence="3 5" id="KW-1133">Transmembrane helix</keyword>
<dbReference type="STRING" id="436010.A0A166VQE0"/>
<feature type="transmembrane region" description="Helical" evidence="5">
    <location>
        <begin position="21"/>
        <end position="48"/>
    </location>
</feature>
<dbReference type="InterPro" id="IPR049453">
    <property type="entry name" value="Memb_transporter_dom"/>
</dbReference>